<evidence type="ECO:0000313" key="2">
    <source>
        <dbReference type="Proteomes" id="UP000199448"/>
    </source>
</evidence>
<feature type="non-terminal residue" evidence="1">
    <location>
        <position position="1"/>
    </location>
</feature>
<keyword evidence="1" id="KW-0540">Nuclease</keyword>
<protein>
    <submittedName>
        <fullName evidence="1">Putative endonuclease</fullName>
    </submittedName>
</protein>
<keyword evidence="1" id="KW-0255">Endonuclease</keyword>
<keyword evidence="2" id="KW-1185">Reference proteome</keyword>
<dbReference type="Proteomes" id="UP000199448">
    <property type="component" value="Unassembled WGS sequence"/>
</dbReference>
<reference evidence="1 2" key="1">
    <citation type="submission" date="2016-10" db="EMBL/GenBank/DDBJ databases">
        <authorList>
            <person name="de Groot N.N."/>
        </authorList>
    </citation>
    <scope>NUCLEOTIDE SEQUENCE [LARGE SCALE GENOMIC DNA]</scope>
    <source>
        <strain evidence="1 2">DSM 23553</strain>
    </source>
</reference>
<name>A0A1H5JX39_9FLAO</name>
<gene>
    <name evidence="1" type="ORF">SAMN04488034_101893</name>
</gene>
<dbReference type="STRING" id="390640.SAMN04488034_101893"/>
<sequence>SDWELKLIFKTNTKEESLYLERFVKKMKSRKFTEKVILNPGILEEIWRNR</sequence>
<dbReference type="AlphaFoldDB" id="A0A1H5JX39"/>
<keyword evidence="1" id="KW-0378">Hydrolase</keyword>
<evidence type="ECO:0000313" key="1">
    <source>
        <dbReference type="EMBL" id="SEE57082.1"/>
    </source>
</evidence>
<accession>A0A1H5JX39</accession>
<organism evidence="1 2">
    <name type="scientific">Salinimicrobium catena</name>
    <dbReference type="NCBI Taxonomy" id="390640"/>
    <lineage>
        <taxon>Bacteria</taxon>
        <taxon>Pseudomonadati</taxon>
        <taxon>Bacteroidota</taxon>
        <taxon>Flavobacteriia</taxon>
        <taxon>Flavobacteriales</taxon>
        <taxon>Flavobacteriaceae</taxon>
        <taxon>Salinimicrobium</taxon>
    </lineage>
</organism>
<dbReference type="GO" id="GO:0004519">
    <property type="term" value="F:endonuclease activity"/>
    <property type="evidence" value="ECO:0007669"/>
    <property type="project" value="UniProtKB-KW"/>
</dbReference>
<dbReference type="EMBL" id="FNUG01000001">
    <property type="protein sequence ID" value="SEE57082.1"/>
    <property type="molecule type" value="Genomic_DNA"/>
</dbReference>
<proteinExistence type="predicted"/>